<evidence type="ECO:0000313" key="1">
    <source>
        <dbReference type="EMBL" id="KAJ8059210.1"/>
    </source>
</evidence>
<name>A0A9X0AAD1_9HELO</name>
<sequence>MKNKGLIILPYSLLEKYKEREIGTTLNRFDNESLRYHNTITLDIVFDISDHTHKTRQSAKTPSTPIKKAFTKPIEIENNDNNSILNISQKKRKAILIKQKPISPIRKIRRKT</sequence>
<dbReference type="EMBL" id="JAPEIS010000015">
    <property type="protein sequence ID" value="KAJ8059210.1"/>
    <property type="molecule type" value="Genomic_DNA"/>
</dbReference>
<comment type="caution">
    <text evidence="1">The sequence shown here is derived from an EMBL/GenBank/DDBJ whole genome shotgun (WGS) entry which is preliminary data.</text>
</comment>
<dbReference type="AlphaFoldDB" id="A0A9X0AAD1"/>
<accession>A0A9X0AAD1</accession>
<keyword evidence="2" id="KW-1185">Reference proteome</keyword>
<organism evidence="1 2">
    <name type="scientific">Sclerotinia nivalis</name>
    <dbReference type="NCBI Taxonomy" id="352851"/>
    <lineage>
        <taxon>Eukaryota</taxon>
        <taxon>Fungi</taxon>
        <taxon>Dikarya</taxon>
        <taxon>Ascomycota</taxon>
        <taxon>Pezizomycotina</taxon>
        <taxon>Leotiomycetes</taxon>
        <taxon>Helotiales</taxon>
        <taxon>Sclerotiniaceae</taxon>
        <taxon>Sclerotinia</taxon>
    </lineage>
</organism>
<protein>
    <submittedName>
        <fullName evidence="1">Uncharacterized protein</fullName>
    </submittedName>
</protein>
<gene>
    <name evidence="1" type="ORF">OCU04_012181</name>
</gene>
<proteinExistence type="predicted"/>
<dbReference type="Proteomes" id="UP001152300">
    <property type="component" value="Unassembled WGS sequence"/>
</dbReference>
<reference evidence="1" key="1">
    <citation type="submission" date="2022-11" db="EMBL/GenBank/DDBJ databases">
        <title>Genome Resource of Sclerotinia nivalis Strain SnTB1, a Plant Pathogen Isolated from American Ginseng.</title>
        <authorList>
            <person name="Fan S."/>
        </authorList>
    </citation>
    <scope>NUCLEOTIDE SEQUENCE</scope>
    <source>
        <strain evidence="1">SnTB1</strain>
    </source>
</reference>
<evidence type="ECO:0000313" key="2">
    <source>
        <dbReference type="Proteomes" id="UP001152300"/>
    </source>
</evidence>